<protein>
    <submittedName>
        <fullName evidence="1">Uncharacterized protein</fullName>
    </submittedName>
</protein>
<dbReference type="EMBL" id="GL378395">
    <property type="protein sequence ID" value="EFJ41418.1"/>
    <property type="molecule type" value="Genomic_DNA"/>
</dbReference>
<dbReference type="KEGG" id="vcn:VOLCADRAFT_98577"/>
<dbReference type="RefSeq" id="XP_002957524.1">
    <property type="nucleotide sequence ID" value="XM_002957478.1"/>
</dbReference>
<gene>
    <name evidence="1" type="ORF">VOLCADRAFT_98577</name>
</gene>
<evidence type="ECO:0000313" key="1">
    <source>
        <dbReference type="EMBL" id="EFJ41418.1"/>
    </source>
</evidence>
<accession>D8UFQ4</accession>
<evidence type="ECO:0000313" key="2">
    <source>
        <dbReference type="Proteomes" id="UP000001058"/>
    </source>
</evidence>
<keyword evidence="2" id="KW-1185">Reference proteome</keyword>
<dbReference type="GeneID" id="9626936"/>
<proteinExistence type="predicted"/>
<name>D8UFQ4_VOLCA</name>
<dbReference type="Proteomes" id="UP000001058">
    <property type="component" value="Unassembled WGS sequence"/>
</dbReference>
<dbReference type="AlphaFoldDB" id="D8UFQ4"/>
<organism evidence="2">
    <name type="scientific">Volvox carteri f. nagariensis</name>
    <dbReference type="NCBI Taxonomy" id="3068"/>
    <lineage>
        <taxon>Eukaryota</taxon>
        <taxon>Viridiplantae</taxon>
        <taxon>Chlorophyta</taxon>
        <taxon>core chlorophytes</taxon>
        <taxon>Chlorophyceae</taxon>
        <taxon>CS clade</taxon>
        <taxon>Chlamydomonadales</taxon>
        <taxon>Volvocaceae</taxon>
        <taxon>Volvox</taxon>
    </lineage>
</organism>
<sequence length="222" mass="24650">MTVEDFPHPGPALLRCAVRLDVAAAAAAAAAIRRKQHVQLADDSIRLWLKIGACGDLVRLAPVGKGERVARSRGTPGMTMRRFSTLHLALLAHFVLSPPWLIPCKSYYPAAFDVVTIALKPTCVNRQMITSVNTFMLPKPRSIHVVAARGCGVFRTFAENVVCYLVSEAVSEWLGGRFQVRSETDAKHIKRRSTWYFQQFLKLAVATHIPGLADYFLIFDSE</sequence>
<dbReference type="InParanoid" id="D8UFQ4"/>
<reference evidence="1 2" key="1">
    <citation type="journal article" date="2010" name="Science">
        <title>Genomic analysis of organismal complexity in the multicellular green alga Volvox carteri.</title>
        <authorList>
            <person name="Prochnik S.E."/>
            <person name="Umen J."/>
            <person name="Nedelcu A.M."/>
            <person name="Hallmann A."/>
            <person name="Miller S.M."/>
            <person name="Nishii I."/>
            <person name="Ferris P."/>
            <person name="Kuo A."/>
            <person name="Mitros T."/>
            <person name="Fritz-Laylin L.K."/>
            <person name="Hellsten U."/>
            <person name="Chapman J."/>
            <person name="Simakov O."/>
            <person name="Rensing S.A."/>
            <person name="Terry A."/>
            <person name="Pangilinan J."/>
            <person name="Kapitonov V."/>
            <person name="Jurka J."/>
            <person name="Salamov A."/>
            <person name="Shapiro H."/>
            <person name="Schmutz J."/>
            <person name="Grimwood J."/>
            <person name="Lindquist E."/>
            <person name="Lucas S."/>
            <person name="Grigoriev I.V."/>
            <person name="Schmitt R."/>
            <person name="Kirk D."/>
            <person name="Rokhsar D.S."/>
        </authorList>
    </citation>
    <scope>NUCLEOTIDE SEQUENCE [LARGE SCALE GENOMIC DNA]</scope>
    <source>
        <strain evidence="2">f. Nagariensis / Eve</strain>
    </source>
</reference>